<sequence>MPDNAAAARYERFIQATEEIKVELGKKYRTNFTGFGAALHEARKRRQPVVSHNWDTLDVLISLRNVLQHSATRGGEAIAAPRQDTVDAIERIRDQIRSPTPIKDFAQTPLTLAPDDPLAAAAHLIVERNFSQAPVYDGSTYTGLFTTNAMARWLSRTLLDDELLLNAPSATVADVLKCAEEHERPIFRKPTASPLEACEDMAKSDASRPILVTTDGTDRGALQGIVTSFEIPRILHTLSFSLS</sequence>
<evidence type="ECO:0000259" key="2">
    <source>
        <dbReference type="PROSITE" id="PS51371"/>
    </source>
</evidence>
<organism evidence="3 4">
    <name type="scientific">Helcobacillus massiliensis</name>
    <dbReference type="NCBI Taxonomy" id="521392"/>
    <lineage>
        <taxon>Bacteria</taxon>
        <taxon>Bacillati</taxon>
        <taxon>Actinomycetota</taxon>
        <taxon>Actinomycetes</taxon>
        <taxon>Micrococcales</taxon>
        <taxon>Dermabacteraceae</taxon>
        <taxon>Helcobacillus</taxon>
    </lineage>
</organism>
<dbReference type="Proteomes" id="UP000568050">
    <property type="component" value="Unassembled WGS sequence"/>
</dbReference>
<name>A0A839QV39_9MICO</name>
<dbReference type="AlphaFoldDB" id="A0A839QV39"/>
<dbReference type="Gene3D" id="3.10.580.10">
    <property type="entry name" value="CBS-domain"/>
    <property type="match status" value="1"/>
</dbReference>
<dbReference type="EMBL" id="JACHWP010000001">
    <property type="protein sequence ID" value="MBB3021881.1"/>
    <property type="molecule type" value="Genomic_DNA"/>
</dbReference>
<dbReference type="Pfam" id="PF00571">
    <property type="entry name" value="CBS"/>
    <property type="match status" value="1"/>
</dbReference>
<dbReference type="InterPro" id="IPR000644">
    <property type="entry name" value="CBS_dom"/>
</dbReference>
<keyword evidence="4" id="KW-1185">Reference proteome</keyword>
<gene>
    <name evidence="3" type="ORF">FHX50_000129</name>
</gene>
<dbReference type="SUPFAM" id="SSF54631">
    <property type="entry name" value="CBS-domain pair"/>
    <property type="match status" value="1"/>
</dbReference>
<dbReference type="InterPro" id="IPR046342">
    <property type="entry name" value="CBS_dom_sf"/>
</dbReference>
<accession>A0A839QV39</accession>
<reference evidence="3 4" key="1">
    <citation type="submission" date="2020-08" db="EMBL/GenBank/DDBJ databases">
        <title>Sequencing the genomes of 1000 actinobacteria strains.</title>
        <authorList>
            <person name="Klenk H.-P."/>
        </authorList>
    </citation>
    <scope>NUCLEOTIDE SEQUENCE [LARGE SCALE GENOMIC DNA]</scope>
    <source>
        <strain evidence="3 4">DSM 23040</strain>
    </source>
</reference>
<dbReference type="PROSITE" id="PS51371">
    <property type="entry name" value="CBS"/>
    <property type="match status" value="1"/>
</dbReference>
<protein>
    <submittedName>
        <fullName evidence="3">CBS domain-containing protein</fullName>
    </submittedName>
</protein>
<comment type="caution">
    <text evidence="3">The sequence shown here is derived from an EMBL/GenBank/DDBJ whole genome shotgun (WGS) entry which is preliminary data.</text>
</comment>
<keyword evidence="1" id="KW-0129">CBS domain</keyword>
<evidence type="ECO:0000313" key="4">
    <source>
        <dbReference type="Proteomes" id="UP000568050"/>
    </source>
</evidence>
<evidence type="ECO:0000313" key="3">
    <source>
        <dbReference type="EMBL" id="MBB3021881.1"/>
    </source>
</evidence>
<evidence type="ECO:0000256" key="1">
    <source>
        <dbReference type="PROSITE-ProRule" id="PRU00703"/>
    </source>
</evidence>
<proteinExistence type="predicted"/>
<feature type="domain" description="CBS" evidence="2">
    <location>
        <begin position="105"/>
        <end position="162"/>
    </location>
</feature>
<dbReference type="RefSeq" id="WP_183373556.1">
    <property type="nucleotide sequence ID" value="NZ_CBCSFZ010000017.1"/>
</dbReference>